<dbReference type="EC" id="1.6.5.2" evidence="2"/>
<protein>
    <submittedName>
        <fullName evidence="2">NmrA family protein</fullName>
        <ecNumber evidence="2">1.6.5.2</ecNumber>
    </submittedName>
</protein>
<dbReference type="Pfam" id="PF13460">
    <property type="entry name" value="NAD_binding_10"/>
    <property type="match status" value="1"/>
</dbReference>
<dbReference type="Proteomes" id="UP000258928">
    <property type="component" value="Unassembled WGS sequence"/>
</dbReference>
<sequence>MKILIVGATGSIGLHVVSEAFKMGHKPRALVRNPRKARLLPHDTDVVYGDVAMPETLKDVIKDIDAVIFTLGSGEQGRIGARAIDYGGVRNILKLLTGAAVRIVLMTTIGVTERLGAWNQRTEVHDWKRRAERLVRASGHPYTIVRPGWFDYNEPDERQLVFLQGDRRHAGTPEDGVIARDQIARVLVSALTDIAAENKTFELVAVKGNEQATLTPLFADMLPDNPIRNDGIHDLNNMPPEKEPDFIRADLYAIHPDSTAA</sequence>
<keyword evidence="2" id="KW-0560">Oxidoreductase</keyword>
<dbReference type="InterPro" id="IPR016040">
    <property type="entry name" value="NAD(P)-bd_dom"/>
</dbReference>
<reference evidence="2 3" key="1">
    <citation type="submission" date="2018-08" db="EMBL/GenBank/DDBJ databases">
        <authorList>
            <consortium name="Pathogen Informatics"/>
        </authorList>
    </citation>
    <scope>NUCLEOTIDE SEQUENCE [LARGE SCALE GENOMIC DNA]</scope>
    <source>
        <strain evidence="2 3">EuSCAPE_TR218</strain>
    </source>
</reference>
<name>A0ABD7P6J5_KLEVA</name>
<accession>A0ABD7P6J5</accession>
<dbReference type="PANTHER" id="PTHR15020">
    <property type="entry name" value="FLAVIN REDUCTASE-RELATED"/>
    <property type="match status" value="1"/>
</dbReference>
<dbReference type="AlphaFoldDB" id="A0ABD7P6J5"/>
<dbReference type="InterPro" id="IPR036291">
    <property type="entry name" value="NAD(P)-bd_dom_sf"/>
</dbReference>
<comment type="caution">
    <text evidence="2">The sequence shown here is derived from an EMBL/GenBank/DDBJ whole genome shotgun (WGS) entry which is preliminary data.</text>
</comment>
<gene>
    <name evidence="2" type="primary">qorB_1</name>
    <name evidence="2" type="ORF">SAMEA3729809_02233</name>
</gene>
<organism evidence="2 3">
    <name type="scientific">Klebsiella variicola</name>
    <dbReference type="NCBI Taxonomy" id="244366"/>
    <lineage>
        <taxon>Bacteria</taxon>
        <taxon>Pseudomonadati</taxon>
        <taxon>Pseudomonadota</taxon>
        <taxon>Gammaproteobacteria</taxon>
        <taxon>Enterobacterales</taxon>
        <taxon>Enterobacteriaceae</taxon>
        <taxon>Klebsiella/Raoultella group</taxon>
        <taxon>Klebsiella</taxon>
        <taxon>Klebsiella pneumoniae complex</taxon>
    </lineage>
</organism>
<evidence type="ECO:0000313" key="3">
    <source>
        <dbReference type="Proteomes" id="UP000258928"/>
    </source>
</evidence>
<feature type="domain" description="NAD(P)-binding" evidence="1">
    <location>
        <begin position="7"/>
        <end position="193"/>
    </location>
</feature>
<dbReference type="PANTHER" id="PTHR15020:SF50">
    <property type="entry name" value="UPF0659 PROTEIN YMR090W"/>
    <property type="match status" value="1"/>
</dbReference>
<dbReference type="GO" id="GO:0003955">
    <property type="term" value="F:NAD(P)H dehydrogenase (quinone) activity"/>
    <property type="evidence" value="ECO:0007669"/>
    <property type="project" value="UniProtKB-EC"/>
</dbReference>
<dbReference type="CDD" id="cd05243">
    <property type="entry name" value="SDR_a5"/>
    <property type="match status" value="1"/>
</dbReference>
<dbReference type="SUPFAM" id="SSF51735">
    <property type="entry name" value="NAD(P)-binding Rossmann-fold domains"/>
    <property type="match status" value="1"/>
</dbReference>
<proteinExistence type="predicted"/>
<dbReference type="Gene3D" id="3.40.50.720">
    <property type="entry name" value="NAD(P)-binding Rossmann-like Domain"/>
    <property type="match status" value="1"/>
</dbReference>
<evidence type="ECO:0000313" key="2">
    <source>
        <dbReference type="EMBL" id="SXF93513.1"/>
    </source>
</evidence>
<dbReference type="RefSeq" id="WP_044613383.1">
    <property type="nucleotide sequence ID" value="NZ_CDPS01000077.1"/>
</dbReference>
<evidence type="ECO:0000259" key="1">
    <source>
        <dbReference type="Pfam" id="PF13460"/>
    </source>
</evidence>
<dbReference type="EMBL" id="UKAS01000005">
    <property type="protein sequence ID" value="SXF93513.1"/>
    <property type="molecule type" value="Genomic_DNA"/>
</dbReference>